<organism evidence="1 2">
    <name type="scientific">Oryza rufipogon</name>
    <name type="common">Brownbeard rice</name>
    <name type="synonym">Asian wild rice</name>
    <dbReference type="NCBI Taxonomy" id="4529"/>
    <lineage>
        <taxon>Eukaryota</taxon>
        <taxon>Viridiplantae</taxon>
        <taxon>Streptophyta</taxon>
        <taxon>Embryophyta</taxon>
        <taxon>Tracheophyta</taxon>
        <taxon>Spermatophyta</taxon>
        <taxon>Magnoliopsida</taxon>
        <taxon>Liliopsida</taxon>
        <taxon>Poales</taxon>
        <taxon>Poaceae</taxon>
        <taxon>BOP clade</taxon>
        <taxon>Oryzoideae</taxon>
        <taxon>Oryzeae</taxon>
        <taxon>Oryzinae</taxon>
        <taxon>Oryza</taxon>
    </lineage>
</organism>
<reference evidence="2" key="1">
    <citation type="submission" date="2013-06" db="EMBL/GenBank/DDBJ databases">
        <authorList>
            <person name="Zhao Q."/>
        </authorList>
    </citation>
    <scope>NUCLEOTIDE SEQUENCE</scope>
    <source>
        <strain evidence="2">cv. W1943</strain>
    </source>
</reference>
<reference evidence="1" key="2">
    <citation type="submission" date="2015-06" db="UniProtKB">
        <authorList>
            <consortium name="EnsemblPlants"/>
        </authorList>
    </citation>
    <scope>IDENTIFICATION</scope>
</reference>
<dbReference type="AlphaFoldDB" id="A0A0E0P876"/>
<evidence type="ECO:0000313" key="2">
    <source>
        <dbReference type="Proteomes" id="UP000008022"/>
    </source>
</evidence>
<evidence type="ECO:0000313" key="1">
    <source>
        <dbReference type="EnsemblPlants" id="ORUFI04G11310.1"/>
    </source>
</evidence>
<protein>
    <submittedName>
        <fullName evidence="1">Uncharacterized protein</fullName>
    </submittedName>
</protein>
<keyword evidence="2" id="KW-1185">Reference proteome</keyword>
<sequence length="81" mass="8608">MALAWRQRQGGCRCRARAAGVDHNLVGCHPRPELMPPSTKSGTDDNRGMRCVGAMIAKEDGGGARSGRTLEVAVGMELELS</sequence>
<dbReference type="Proteomes" id="UP000008022">
    <property type="component" value="Unassembled WGS sequence"/>
</dbReference>
<dbReference type="EnsemblPlants" id="ORUFI04G11310.1">
    <property type="protein sequence ID" value="ORUFI04G11310.1"/>
    <property type="gene ID" value="ORUFI04G11310"/>
</dbReference>
<dbReference type="Gramene" id="ORUFI04G11310.1">
    <property type="protein sequence ID" value="ORUFI04G11310.1"/>
    <property type="gene ID" value="ORUFI04G11310"/>
</dbReference>
<name>A0A0E0P876_ORYRU</name>
<dbReference type="HOGENOM" id="CLU_2578044_0_0_1"/>
<proteinExistence type="predicted"/>
<accession>A0A0E0P876</accession>